<proteinExistence type="predicted"/>
<keyword evidence="2" id="KW-1185">Reference proteome</keyword>
<dbReference type="EMBL" id="CAKOFQ010006774">
    <property type="protein sequence ID" value="CAH1970341.1"/>
    <property type="molecule type" value="Genomic_DNA"/>
</dbReference>
<name>A0A9P0K9T3_ACAOB</name>
<dbReference type="Proteomes" id="UP001152888">
    <property type="component" value="Unassembled WGS sequence"/>
</dbReference>
<evidence type="ECO:0000313" key="1">
    <source>
        <dbReference type="EMBL" id="CAH1970341.1"/>
    </source>
</evidence>
<sequence>MEAELEAVILAGADEEEIEHIILHNIFIDRGITHTAQFNLETCQMKFNSIVHSTKTAGISKQIV</sequence>
<evidence type="ECO:0000313" key="2">
    <source>
        <dbReference type="Proteomes" id="UP001152888"/>
    </source>
</evidence>
<protein>
    <submittedName>
        <fullName evidence="1">Uncharacterized protein</fullName>
    </submittedName>
</protein>
<gene>
    <name evidence="1" type="ORF">ACAOBT_LOCUS8872</name>
</gene>
<reference evidence="1" key="1">
    <citation type="submission" date="2022-03" db="EMBL/GenBank/DDBJ databases">
        <authorList>
            <person name="Sayadi A."/>
        </authorList>
    </citation>
    <scope>NUCLEOTIDE SEQUENCE</scope>
</reference>
<accession>A0A9P0K9T3</accession>
<comment type="caution">
    <text evidence="1">The sequence shown here is derived from an EMBL/GenBank/DDBJ whole genome shotgun (WGS) entry which is preliminary data.</text>
</comment>
<organism evidence="1 2">
    <name type="scientific">Acanthoscelides obtectus</name>
    <name type="common">Bean weevil</name>
    <name type="synonym">Bruchus obtectus</name>
    <dbReference type="NCBI Taxonomy" id="200917"/>
    <lineage>
        <taxon>Eukaryota</taxon>
        <taxon>Metazoa</taxon>
        <taxon>Ecdysozoa</taxon>
        <taxon>Arthropoda</taxon>
        <taxon>Hexapoda</taxon>
        <taxon>Insecta</taxon>
        <taxon>Pterygota</taxon>
        <taxon>Neoptera</taxon>
        <taxon>Endopterygota</taxon>
        <taxon>Coleoptera</taxon>
        <taxon>Polyphaga</taxon>
        <taxon>Cucujiformia</taxon>
        <taxon>Chrysomeloidea</taxon>
        <taxon>Chrysomelidae</taxon>
        <taxon>Bruchinae</taxon>
        <taxon>Bruchini</taxon>
        <taxon>Acanthoscelides</taxon>
    </lineage>
</organism>
<dbReference type="AlphaFoldDB" id="A0A9P0K9T3"/>